<dbReference type="GO" id="GO:0003700">
    <property type="term" value="F:DNA-binding transcription factor activity"/>
    <property type="evidence" value="ECO:0007669"/>
    <property type="project" value="InterPro"/>
</dbReference>
<keyword evidence="6 18" id="KW-0274">FAD</keyword>
<dbReference type="GO" id="GO:0009898">
    <property type="term" value="C:cytoplasmic side of plasma membrane"/>
    <property type="evidence" value="ECO:0007669"/>
    <property type="project" value="TreeGrafter"/>
</dbReference>
<feature type="active site" evidence="19">
    <location>
        <position position="780"/>
    </location>
</feature>
<dbReference type="InterPro" id="IPR016161">
    <property type="entry name" value="Ald_DH/histidinol_DH"/>
</dbReference>
<dbReference type="CDD" id="cd07125">
    <property type="entry name" value="ALDH_PutA-P5CDH"/>
    <property type="match status" value="1"/>
</dbReference>
<organism evidence="24 25">
    <name type="scientific">Azonexus fungiphilus</name>
    <dbReference type="NCBI Taxonomy" id="146940"/>
    <lineage>
        <taxon>Bacteria</taxon>
        <taxon>Pseudomonadati</taxon>
        <taxon>Pseudomonadota</taxon>
        <taxon>Betaproteobacteria</taxon>
        <taxon>Rhodocyclales</taxon>
        <taxon>Azonexaceae</taxon>
        <taxon>Azonexus</taxon>
    </lineage>
</organism>
<dbReference type="Gene3D" id="3.20.20.220">
    <property type="match status" value="1"/>
</dbReference>
<keyword evidence="9 18" id="KW-0520">NAD</keyword>
<dbReference type="InterPro" id="IPR041349">
    <property type="entry name" value="PRODH"/>
</dbReference>
<evidence type="ECO:0000259" key="22">
    <source>
        <dbReference type="Pfam" id="PF14850"/>
    </source>
</evidence>
<keyword evidence="11 18" id="KW-0238">DNA-binding</keyword>
<dbReference type="GO" id="GO:0010133">
    <property type="term" value="P:L-proline catabolic process to L-glutamate"/>
    <property type="evidence" value="ECO:0007669"/>
    <property type="project" value="UniProtKB-UniRule"/>
</dbReference>
<dbReference type="RefSeq" id="WP_121456812.1">
    <property type="nucleotide sequence ID" value="NZ_RBXP01000004.1"/>
</dbReference>
<evidence type="ECO:0000256" key="6">
    <source>
        <dbReference type="ARBA" id="ARBA00022827"/>
    </source>
</evidence>
<comment type="pathway">
    <text evidence="3 18">Amino-acid degradation; L-proline degradation into L-glutamate; L-glutamate from L-proline: step 2/2.</text>
</comment>
<gene>
    <name evidence="24" type="ORF">DFR40_0394</name>
</gene>
<dbReference type="InterPro" id="IPR024082">
    <property type="entry name" value="PRODH_PutA_dom_II"/>
</dbReference>
<comment type="cofactor">
    <cofactor evidence="1 18">
        <name>FAD</name>
        <dbReference type="ChEBI" id="CHEBI:57692"/>
    </cofactor>
</comment>
<dbReference type="Gene3D" id="3.40.605.10">
    <property type="entry name" value="Aldehyde Dehydrogenase, Chain A, domain 1"/>
    <property type="match status" value="1"/>
</dbReference>
<dbReference type="Gene3D" id="1.20.5.550">
    <property type="entry name" value="Single Helix bin"/>
    <property type="match status" value="1"/>
</dbReference>
<keyword evidence="8 18" id="KW-0805">Transcription regulation</keyword>
<evidence type="ECO:0000256" key="9">
    <source>
        <dbReference type="ARBA" id="ARBA00023027"/>
    </source>
</evidence>
<evidence type="ECO:0000256" key="13">
    <source>
        <dbReference type="ARBA" id="ARBA00023268"/>
    </source>
</evidence>
<evidence type="ECO:0000256" key="15">
    <source>
        <dbReference type="ARBA" id="ARBA00048779"/>
    </source>
</evidence>
<keyword evidence="12 18" id="KW-0804">Transcription</keyword>
<dbReference type="NCBIfam" id="NF008869">
    <property type="entry name" value="PRK11904.1"/>
    <property type="match status" value="1"/>
</dbReference>
<evidence type="ECO:0000256" key="7">
    <source>
        <dbReference type="ARBA" id="ARBA00023002"/>
    </source>
</evidence>
<proteinExistence type="inferred from homology"/>
<dbReference type="GO" id="GO:0003677">
    <property type="term" value="F:DNA binding"/>
    <property type="evidence" value="ECO:0007669"/>
    <property type="project" value="UniProtKB-KW"/>
</dbReference>
<evidence type="ECO:0000256" key="11">
    <source>
        <dbReference type="ARBA" id="ARBA00023125"/>
    </source>
</evidence>
<keyword evidence="4 18" id="KW-0678">Repressor</keyword>
<dbReference type="InterPro" id="IPR005933">
    <property type="entry name" value="PutA_C"/>
</dbReference>
<comment type="catalytic activity">
    <reaction evidence="15 18">
        <text>L-proline + a quinone = (S)-1-pyrroline-5-carboxylate + a quinol + H(+)</text>
        <dbReference type="Rhea" id="RHEA:23784"/>
        <dbReference type="ChEBI" id="CHEBI:15378"/>
        <dbReference type="ChEBI" id="CHEBI:17388"/>
        <dbReference type="ChEBI" id="CHEBI:24646"/>
        <dbReference type="ChEBI" id="CHEBI:60039"/>
        <dbReference type="ChEBI" id="CHEBI:132124"/>
        <dbReference type="EC" id="1.5.5.2"/>
    </reaction>
</comment>
<evidence type="ECO:0000256" key="17">
    <source>
        <dbReference type="ARBA" id="ARBA00060911"/>
    </source>
</evidence>
<feature type="domain" description="Proline dehydrogenase PutA" evidence="22">
    <location>
        <begin position="59"/>
        <end position="170"/>
    </location>
</feature>
<evidence type="ECO:0000256" key="14">
    <source>
        <dbReference type="ARBA" id="ARBA00048142"/>
    </source>
</evidence>
<name>A0A495WM06_9RHOO</name>
<dbReference type="InterPro" id="IPR016163">
    <property type="entry name" value="Ald_DH_C"/>
</dbReference>
<evidence type="ECO:0000256" key="3">
    <source>
        <dbReference type="ARBA" id="ARBA00004786"/>
    </source>
</evidence>
<sequence length="1199" mass="126389">MNEILRQAIRAAHRRDESQCVAALCDEVRALPRDAGQVADLARQLVEAVRRQRRHASGVDHLMHEFSLSSQEGVALMCLAEALLRIPDALTVDRLIRDKISRGDWAAHLGGSPSLFVNAATWGLLLTGKLVATHSENALAGALGRLIVRGGEPLIRKGVDFAMRLLGQQFVMGEQIEAALQRSAANEARGYGHSFDMLGEAALTEADARRYADAYAQAIHAIGRASGGRGPVAGPGISIKLSALHPRYQRSQRERVSSELLARLKALLLLAKGYDIGVNIDAEEADRLELSLDLLEALAGDPELAGWHGLGFVVQAYQKRCPALIDALIDLARRSRRRLMIRLVKGAYWDSEIKRAQVDGLADYPVYTRKTHSDLAYLACAGRLLAAPDAIYPQFATHNAHTLASIYQMAGARGVRDYEFQCLHGMGEPLYDNVVGADKLARLCRIYAPVGTHETLLPYLVRRLLENGANSSFVNRIVDDAVSIDELVEDPLLAVAREGGTRHPAIPLPPALYGGERVNSAGVDLADETTLAELARSFAAGAGKRWQAVPLVGGHAVVGQPGLAVSNPAARGEIVGSVVEATVADVATAAAIAEQASAGWHATAPAQRAAILLRAGDLLEARRDEILALCIREAGKTWPNAVAELREAVDFCRYYGQQLKTGNFRDSATPPGPVACISPWNFPLAIFVGEVSAALAAGSPVLAKPAEQTPLIAALAVEVLHQAGVPGEVLQFLPGRGDVVGAALTADARVRGVVFTGSTEVARLINRNLAPRPGVRLIAETGGQNAMIVDSSALPEQVVQDVLQSAFDSAGQRCSALRVLCLQQDIAGRVSEMLKAAMAELVIGNPAALATDVGPVIDEAARAALCAHIETMRRRGRPVHQLPLPEACAGGCFVPPTLIEIESLADLEAEVFGPVVHLLRFDGRQLPALVEAINATGYGLTLGIHSRIDESIDAIVAAARVGNIYVNRNMVGAVVGVQPFGGEGLSGTGPKAGGPLYLPRLAETPVLSALDLGAPPPPLAGALAALAEWAVAVGDDFIARRCREAAADSLLGVSLALPGPTGESNRLWFAPRGRLLCVAAGETGLLAQLAAVLATGNRAALVDGDPARALLARLPEALRQAIELRGEGDFAGLAGVLVERGGAATLAPRLAAGDGPLLPLLVETAEAGRYPLYRLLCERVLSINTTAAGGNTTLMTLGA</sequence>
<dbReference type="UniPathway" id="UPA00261">
    <property type="reaction ID" value="UER00373"/>
</dbReference>
<evidence type="ECO:0000256" key="10">
    <source>
        <dbReference type="ARBA" id="ARBA00023062"/>
    </source>
</evidence>
<evidence type="ECO:0000313" key="25">
    <source>
        <dbReference type="Proteomes" id="UP000270626"/>
    </source>
</evidence>
<comment type="function">
    <text evidence="18">Oxidizes proline to glutamate for use as a carbon and nitrogen source.</text>
</comment>
<keyword evidence="5 18" id="KW-0285">Flavoprotein</keyword>
<dbReference type="Gene3D" id="1.20.5.460">
    <property type="entry name" value="Single helix bin"/>
    <property type="match status" value="1"/>
</dbReference>
<accession>A0A495WM06</accession>
<evidence type="ECO:0000256" key="19">
    <source>
        <dbReference type="PIRSR" id="PIRSR000197-1"/>
    </source>
</evidence>
<dbReference type="InterPro" id="IPR002872">
    <property type="entry name" value="Proline_DH_dom"/>
</dbReference>
<evidence type="ECO:0000256" key="12">
    <source>
        <dbReference type="ARBA" id="ARBA00023163"/>
    </source>
</evidence>
<dbReference type="SUPFAM" id="SSF81935">
    <property type="entry name" value="N-terminal domain of bifunctional PutA protein"/>
    <property type="match status" value="1"/>
</dbReference>
<evidence type="ECO:0000259" key="23">
    <source>
        <dbReference type="Pfam" id="PF18327"/>
    </source>
</evidence>
<comment type="catalytic activity">
    <reaction evidence="14 18">
        <text>L-glutamate 5-semialdehyde + NAD(+) + H2O = L-glutamate + NADH + 2 H(+)</text>
        <dbReference type="Rhea" id="RHEA:30235"/>
        <dbReference type="ChEBI" id="CHEBI:15377"/>
        <dbReference type="ChEBI" id="CHEBI:15378"/>
        <dbReference type="ChEBI" id="CHEBI:29985"/>
        <dbReference type="ChEBI" id="CHEBI:57540"/>
        <dbReference type="ChEBI" id="CHEBI:57945"/>
        <dbReference type="ChEBI" id="CHEBI:58066"/>
        <dbReference type="EC" id="1.2.1.88"/>
    </reaction>
</comment>
<evidence type="ECO:0000256" key="2">
    <source>
        <dbReference type="ARBA" id="ARBA00004739"/>
    </source>
</evidence>
<evidence type="ECO:0000256" key="1">
    <source>
        <dbReference type="ARBA" id="ARBA00001974"/>
    </source>
</evidence>
<dbReference type="SUPFAM" id="SSF51730">
    <property type="entry name" value="FAD-linked oxidoreductase"/>
    <property type="match status" value="1"/>
</dbReference>
<comment type="similarity">
    <text evidence="17 18">In the C-terminal section; belongs to the aldehyde dehydrogenase family.</text>
</comment>
<dbReference type="NCBIfam" id="TIGR01238">
    <property type="entry name" value="D1pyr5carbox3"/>
    <property type="match status" value="1"/>
</dbReference>
<keyword evidence="13" id="KW-0511">Multifunctional enzyme</keyword>
<dbReference type="EMBL" id="RBXP01000004">
    <property type="protein sequence ID" value="RKT62337.1"/>
    <property type="molecule type" value="Genomic_DNA"/>
</dbReference>
<dbReference type="FunFam" id="3.20.20.220:FF:000004">
    <property type="entry name" value="Bifunctional protein PutA"/>
    <property type="match status" value="1"/>
</dbReference>
<dbReference type="Pfam" id="PF14850">
    <property type="entry name" value="Pro_dh-DNA_bdg"/>
    <property type="match status" value="1"/>
</dbReference>
<evidence type="ECO:0000259" key="20">
    <source>
        <dbReference type="Pfam" id="PF00171"/>
    </source>
</evidence>
<comment type="similarity">
    <text evidence="16 18">In the N-terminal section; belongs to the proline dehydrogenase family.</text>
</comment>
<evidence type="ECO:0000256" key="18">
    <source>
        <dbReference type="PIRNR" id="PIRNR000197"/>
    </source>
</evidence>
<dbReference type="Pfam" id="PF00171">
    <property type="entry name" value="Aldedh"/>
    <property type="match status" value="1"/>
</dbReference>
<dbReference type="InterPro" id="IPR015590">
    <property type="entry name" value="Aldehyde_DH_dom"/>
</dbReference>
<feature type="domain" description="Aldehyde dehydrogenase" evidence="20">
    <location>
        <begin position="563"/>
        <end position="996"/>
    </location>
</feature>
<dbReference type="SUPFAM" id="SSF53720">
    <property type="entry name" value="ALDH-like"/>
    <property type="match status" value="1"/>
</dbReference>
<feature type="domain" description="Proline utilization A proline dehydrogenase N-terminal" evidence="23">
    <location>
        <begin position="5"/>
        <end position="50"/>
    </location>
</feature>
<dbReference type="GO" id="GO:0003842">
    <property type="term" value="F:L-glutamate gamma-semialdehyde dehydrogenase activity"/>
    <property type="evidence" value="ECO:0007669"/>
    <property type="project" value="UniProtKB-UniRule"/>
</dbReference>
<dbReference type="AlphaFoldDB" id="A0A495WM06"/>
<dbReference type="FunFam" id="3.40.309.10:FF:000005">
    <property type="entry name" value="1-pyrroline-5-carboxylate dehydrogenase 1"/>
    <property type="match status" value="1"/>
</dbReference>
<dbReference type="EC" id="1.5.5.2" evidence="18"/>
<dbReference type="Gene3D" id="3.40.309.10">
    <property type="entry name" value="Aldehyde Dehydrogenase, Chain A, domain 2"/>
    <property type="match status" value="1"/>
</dbReference>
<protein>
    <recommendedName>
        <fullName evidence="18">Bifunctional protein PutA</fullName>
    </recommendedName>
    <domain>
        <recommendedName>
            <fullName evidence="18">Proline dehydrogenase</fullName>
            <ecNumber evidence="18">1.5.5.2</ecNumber>
        </recommendedName>
        <alternativeName>
            <fullName evidence="18">Proline oxidase</fullName>
        </alternativeName>
    </domain>
    <domain>
        <recommendedName>
            <fullName evidence="18">Delta-1-pyrroline-5-carboxylate dehydrogenase</fullName>
            <shortName evidence="18">P5C dehydrogenase</shortName>
            <ecNumber evidence="18">1.2.1.88</ecNumber>
        </recommendedName>
        <alternativeName>
            <fullName evidence="18">L-glutamate gamma-semialdehyde dehydrogenase</fullName>
        </alternativeName>
    </domain>
</protein>
<dbReference type="InterPro" id="IPR016162">
    <property type="entry name" value="Ald_DH_N"/>
</dbReference>
<dbReference type="OrthoDB" id="6187633at2"/>
<comment type="caution">
    <text evidence="24">The sequence shown here is derived from an EMBL/GenBank/DDBJ whole genome shotgun (WGS) entry which is preliminary data.</text>
</comment>
<keyword evidence="10 18" id="KW-0642">Proline metabolism</keyword>
<dbReference type="PIRSF" id="PIRSF000197">
    <property type="entry name" value="Bifunct_PutA"/>
    <property type="match status" value="1"/>
</dbReference>
<dbReference type="InterPro" id="IPR024089">
    <property type="entry name" value="PRODH_PutA_dom_I/II"/>
</dbReference>
<dbReference type="InterPro" id="IPR025703">
    <property type="entry name" value="Bifunct_PutA"/>
</dbReference>
<dbReference type="Pfam" id="PF01619">
    <property type="entry name" value="Pro_dh"/>
    <property type="match status" value="1"/>
</dbReference>
<dbReference type="PANTHER" id="PTHR42862">
    <property type="entry name" value="DELTA-1-PYRROLINE-5-CARBOXYLATE DEHYDROGENASE 1, ISOFORM A-RELATED"/>
    <property type="match status" value="1"/>
</dbReference>
<dbReference type="GO" id="GO:0004657">
    <property type="term" value="F:proline dehydrogenase activity"/>
    <property type="evidence" value="ECO:0007669"/>
    <property type="project" value="UniProtKB-UniRule"/>
</dbReference>
<dbReference type="InterPro" id="IPR016160">
    <property type="entry name" value="Ald_DH_CS_CYS"/>
</dbReference>
<evidence type="ECO:0000256" key="16">
    <source>
        <dbReference type="ARBA" id="ARBA00060889"/>
    </source>
</evidence>
<dbReference type="InterPro" id="IPR024090">
    <property type="entry name" value="PRODH_PutA_dom_I"/>
</dbReference>
<reference evidence="24 25" key="1">
    <citation type="submission" date="2018-10" db="EMBL/GenBank/DDBJ databases">
        <title>Genomic Encyclopedia of Type Strains, Phase IV (KMG-IV): sequencing the most valuable type-strain genomes for metagenomic binning, comparative biology and taxonomic classification.</title>
        <authorList>
            <person name="Goeker M."/>
        </authorList>
    </citation>
    <scope>NUCLEOTIDE SEQUENCE [LARGE SCALE GENOMIC DNA]</scope>
    <source>
        <strain evidence="24 25">DSM 23841</strain>
    </source>
</reference>
<dbReference type="InterPro" id="IPR050485">
    <property type="entry name" value="Proline_metab_enzyme"/>
</dbReference>
<dbReference type="PANTHER" id="PTHR42862:SF1">
    <property type="entry name" value="DELTA-1-PYRROLINE-5-CARBOXYLATE DEHYDROGENASE 2, ISOFORM A-RELATED"/>
    <property type="match status" value="1"/>
</dbReference>
<comment type="pathway">
    <text evidence="2 18">Amino-acid degradation; L-proline degradation into L-glutamate; L-glutamate from L-proline: step 1/2.</text>
</comment>
<keyword evidence="25" id="KW-1185">Reference proteome</keyword>
<dbReference type="EC" id="1.2.1.88" evidence="18"/>
<dbReference type="InterPro" id="IPR029041">
    <property type="entry name" value="FAD-linked_oxidoreductase-like"/>
</dbReference>
<dbReference type="Proteomes" id="UP000270626">
    <property type="component" value="Unassembled WGS sequence"/>
</dbReference>
<feature type="active site" evidence="19">
    <location>
        <position position="814"/>
    </location>
</feature>
<evidence type="ECO:0000256" key="8">
    <source>
        <dbReference type="ARBA" id="ARBA00023015"/>
    </source>
</evidence>
<feature type="domain" description="Proline dehydrogenase" evidence="21">
    <location>
        <begin position="179"/>
        <end position="476"/>
    </location>
</feature>
<dbReference type="Pfam" id="PF18327">
    <property type="entry name" value="PRODH"/>
    <property type="match status" value="1"/>
</dbReference>
<evidence type="ECO:0000313" key="24">
    <source>
        <dbReference type="EMBL" id="RKT62337.1"/>
    </source>
</evidence>
<evidence type="ECO:0000256" key="5">
    <source>
        <dbReference type="ARBA" id="ARBA00022630"/>
    </source>
</evidence>
<dbReference type="PROSITE" id="PS00070">
    <property type="entry name" value="ALDEHYDE_DEHYDR_CYS"/>
    <property type="match status" value="1"/>
</dbReference>
<evidence type="ECO:0000259" key="21">
    <source>
        <dbReference type="Pfam" id="PF01619"/>
    </source>
</evidence>
<evidence type="ECO:0000256" key="4">
    <source>
        <dbReference type="ARBA" id="ARBA00022491"/>
    </source>
</evidence>
<keyword evidence="7 18" id="KW-0560">Oxidoreductase</keyword>